<organism evidence="2 3">
    <name type="scientific">Folsomia candida</name>
    <name type="common">Springtail</name>
    <dbReference type="NCBI Taxonomy" id="158441"/>
    <lineage>
        <taxon>Eukaryota</taxon>
        <taxon>Metazoa</taxon>
        <taxon>Ecdysozoa</taxon>
        <taxon>Arthropoda</taxon>
        <taxon>Hexapoda</taxon>
        <taxon>Collembola</taxon>
        <taxon>Entomobryomorpha</taxon>
        <taxon>Isotomoidea</taxon>
        <taxon>Isotomidae</taxon>
        <taxon>Proisotominae</taxon>
        <taxon>Folsomia</taxon>
    </lineage>
</organism>
<keyword evidence="3" id="KW-1185">Reference proteome</keyword>
<evidence type="ECO:0000256" key="1">
    <source>
        <dbReference type="SAM" id="Phobius"/>
    </source>
</evidence>
<proteinExistence type="predicted"/>
<evidence type="ECO:0000313" key="3">
    <source>
        <dbReference type="Proteomes" id="UP000198287"/>
    </source>
</evidence>
<accession>A0A226EPH5</accession>
<dbReference type="EMBL" id="LNIX01000002">
    <property type="protein sequence ID" value="OXA59512.1"/>
    <property type="molecule type" value="Genomic_DNA"/>
</dbReference>
<sequence length="237" mass="26478">MRGIRYRKRVDGVASCLFFYFVIHLVTLFVMGADNVSVSSSGKKSRTFSDLLNIVGGLGGGGGKPEDKTFFGEDADGNEILVGTWFQYGSYTLATAMFGTGFLVACAATAVYYVLFVVTDPRQSGLTKSKRSLSSTTSAVDRIGKLFTTVDLAFDLYDRFDWSSDECRRRMWCHFNGGNSDEKRTFMPDWVKKSNYWNLLKVVSLDDATNLDCSEDTDDVCTFPFDEFGNKVKSLYD</sequence>
<keyword evidence="1" id="KW-0812">Transmembrane</keyword>
<reference evidence="2 3" key="1">
    <citation type="submission" date="2015-12" db="EMBL/GenBank/DDBJ databases">
        <title>The genome of Folsomia candida.</title>
        <authorList>
            <person name="Faddeeva A."/>
            <person name="Derks M.F."/>
            <person name="Anvar Y."/>
            <person name="Smit S."/>
            <person name="Van Straalen N."/>
            <person name="Roelofs D."/>
        </authorList>
    </citation>
    <scope>NUCLEOTIDE SEQUENCE [LARGE SCALE GENOMIC DNA]</scope>
    <source>
        <strain evidence="2 3">VU population</strain>
        <tissue evidence="2">Whole body</tissue>
    </source>
</reference>
<evidence type="ECO:0000313" key="2">
    <source>
        <dbReference type="EMBL" id="OXA59512.1"/>
    </source>
</evidence>
<gene>
    <name evidence="2" type="ORF">Fcan01_04040</name>
</gene>
<protein>
    <submittedName>
        <fullName evidence="2">Uncharacterized protein</fullName>
    </submittedName>
</protein>
<dbReference type="Proteomes" id="UP000198287">
    <property type="component" value="Unassembled WGS sequence"/>
</dbReference>
<name>A0A226EPH5_FOLCA</name>
<comment type="caution">
    <text evidence="2">The sequence shown here is derived from an EMBL/GenBank/DDBJ whole genome shotgun (WGS) entry which is preliminary data.</text>
</comment>
<keyword evidence="1" id="KW-1133">Transmembrane helix</keyword>
<dbReference type="AlphaFoldDB" id="A0A226EPH5"/>
<keyword evidence="1" id="KW-0472">Membrane</keyword>
<feature type="transmembrane region" description="Helical" evidence="1">
    <location>
        <begin position="12"/>
        <end position="33"/>
    </location>
</feature>
<feature type="transmembrane region" description="Helical" evidence="1">
    <location>
        <begin position="91"/>
        <end position="118"/>
    </location>
</feature>
<dbReference type="OrthoDB" id="10568978at2759"/>